<dbReference type="Proteomes" id="UP000195442">
    <property type="component" value="Unassembled WGS sequence"/>
</dbReference>
<organism evidence="1 2">
    <name type="scientific">Crenothrix polyspora</name>
    <dbReference type="NCBI Taxonomy" id="360316"/>
    <lineage>
        <taxon>Bacteria</taxon>
        <taxon>Pseudomonadati</taxon>
        <taxon>Pseudomonadota</taxon>
        <taxon>Gammaproteobacteria</taxon>
        <taxon>Methylococcales</taxon>
        <taxon>Crenotrichaceae</taxon>
        <taxon>Crenothrix</taxon>
    </lineage>
</organism>
<dbReference type="RefSeq" id="WP_256969435.1">
    <property type="nucleotide sequence ID" value="NZ_FUKJ01000033.1"/>
</dbReference>
<name>A0A1R4H0V7_9GAMM</name>
<evidence type="ECO:0000313" key="2">
    <source>
        <dbReference type="Proteomes" id="UP000195442"/>
    </source>
</evidence>
<evidence type="ECO:0000313" key="1">
    <source>
        <dbReference type="EMBL" id="SJM89700.1"/>
    </source>
</evidence>
<gene>
    <name evidence="1" type="ORF">CRENPOLYSF2_1280001</name>
</gene>
<protein>
    <submittedName>
        <fullName evidence="1">Uncharacterized protein</fullName>
    </submittedName>
</protein>
<proteinExistence type="predicted"/>
<dbReference type="EMBL" id="FUKJ01000033">
    <property type="protein sequence ID" value="SJM89700.1"/>
    <property type="molecule type" value="Genomic_DNA"/>
</dbReference>
<dbReference type="AlphaFoldDB" id="A0A1R4H0V7"/>
<sequence>MNDALKEWLKEHELSIAELTGDLALIMDFRGSERTIIGAKSPVERVVISSVAADGHSFGRFTCQLGIISALRASEAH</sequence>
<keyword evidence="2" id="KW-1185">Reference proteome</keyword>
<reference evidence="2" key="1">
    <citation type="submission" date="2017-02" db="EMBL/GenBank/DDBJ databases">
        <authorList>
            <person name="Daims H."/>
        </authorList>
    </citation>
    <scope>NUCLEOTIDE SEQUENCE [LARGE SCALE GENOMIC DNA]</scope>
</reference>
<accession>A0A1R4H0V7</accession>